<accession>A0A2V2V4L4</accession>
<name>A0A2V2V4L4_TRYCR</name>
<feature type="region of interest" description="Disordered" evidence="1">
    <location>
        <begin position="240"/>
        <end position="263"/>
    </location>
</feature>
<dbReference type="VEuPathDB" id="TriTrypDB:TCSYLVIO_002646"/>
<dbReference type="VEuPathDB" id="TriTrypDB:TcBrA4_0187860"/>
<protein>
    <recommendedName>
        <fullName evidence="4">Target of rapamycin (TOR) kinase 1</fullName>
    </recommendedName>
</protein>
<evidence type="ECO:0000313" key="3">
    <source>
        <dbReference type="Proteomes" id="UP000246121"/>
    </source>
</evidence>
<dbReference type="VEuPathDB" id="TriTrypDB:TcYC6_0104470"/>
<dbReference type="VEuPathDB" id="TriTrypDB:C4B63_50g205"/>
<dbReference type="VEuPathDB" id="TriTrypDB:TCDM_13643"/>
<dbReference type="VEuPathDB" id="TriTrypDB:BCY84_09208"/>
<evidence type="ECO:0000313" key="2">
    <source>
        <dbReference type="EMBL" id="PWU90446.1"/>
    </source>
</evidence>
<dbReference type="VEuPathDB" id="TriTrypDB:TcCL_NonESM10427"/>
<evidence type="ECO:0000256" key="1">
    <source>
        <dbReference type="SAM" id="MobiDB-lite"/>
    </source>
</evidence>
<proteinExistence type="predicted"/>
<dbReference type="Proteomes" id="UP000246121">
    <property type="component" value="Unassembled WGS sequence"/>
</dbReference>
<dbReference type="AlphaFoldDB" id="A0A2V2V4L4"/>
<dbReference type="VEuPathDB" id="TriTrypDB:TcCL_Unassigned01113"/>
<dbReference type="VEuPathDB" id="TriTrypDB:TcBrA4_0051150"/>
<sequence>MEDSNRRRASLRKAGIIEDASSTITGGWIIPFSVVEEKTTGLRRRWIAWPHDKSRDDPYEANAPLLHISHYLSPVMAEAFSCLDLKVSFSRVSLPQETRHLFRCRPLDGRHVVSRCACIWIRCTATLLPGRRSSLWGLAAQLPAALHAPAERSVLSLSVASDSSQFPAWQQHPNRPREFLSPLTPSRRWSHSALACWRCTTTSARRFVPCRTHWRIEGTQLALHFPRDAAVFHAVRPLTNKPRLHDPSRRTASMPGTWTSSLQ</sequence>
<organism evidence="2 3">
    <name type="scientific">Trypanosoma cruzi</name>
    <dbReference type="NCBI Taxonomy" id="5693"/>
    <lineage>
        <taxon>Eukaryota</taxon>
        <taxon>Discoba</taxon>
        <taxon>Euglenozoa</taxon>
        <taxon>Kinetoplastea</taxon>
        <taxon>Metakinetoplastina</taxon>
        <taxon>Trypanosomatida</taxon>
        <taxon>Trypanosomatidae</taxon>
        <taxon>Trypanosoma</taxon>
        <taxon>Schizotrypanum</taxon>
    </lineage>
</organism>
<dbReference type="VEuPathDB" id="TriTrypDB:TcCLB.508633.40"/>
<feature type="compositionally biased region" description="Polar residues" evidence="1">
    <location>
        <begin position="250"/>
        <end position="263"/>
    </location>
</feature>
<evidence type="ECO:0008006" key="4">
    <source>
        <dbReference type="Google" id="ProtNLM"/>
    </source>
</evidence>
<dbReference type="VEuPathDB" id="TriTrypDB:TcG_10878"/>
<dbReference type="EMBL" id="PRFA01000050">
    <property type="protein sequence ID" value="PWU90446.1"/>
    <property type="molecule type" value="Genomic_DNA"/>
</dbReference>
<gene>
    <name evidence="2" type="ORF">C4B63_50g205</name>
</gene>
<reference evidence="2 3" key="1">
    <citation type="journal article" date="2018" name="Microb. Genom.">
        <title>Expanding an expanded genome: long-read sequencing of Trypanosoma cruzi.</title>
        <authorList>
            <person name="Berna L."/>
            <person name="Rodriguez M."/>
            <person name="Chiribao M.L."/>
            <person name="Parodi-Talice A."/>
            <person name="Pita S."/>
            <person name="Rijo G."/>
            <person name="Alvarez-Valin F."/>
            <person name="Robello C."/>
        </authorList>
    </citation>
    <scope>NUCLEOTIDE SEQUENCE [LARGE SCALE GENOMIC DNA]</scope>
    <source>
        <strain evidence="2 3">Dm28c</strain>
    </source>
</reference>
<dbReference type="VEuPathDB" id="TriTrypDB:TcG_10716"/>
<dbReference type="VEuPathDB" id="TriTrypDB:TcCLB.509527.140"/>
<dbReference type="VEuPathDB" id="TriTrypDB:ECC02_010417"/>
<comment type="caution">
    <text evidence="2">The sequence shown here is derived from an EMBL/GenBank/DDBJ whole genome shotgun (WGS) entry which is preliminary data.</text>
</comment>